<dbReference type="RefSeq" id="WP_179632795.1">
    <property type="nucleotide sequence ID" value="NZ_CAXYYM010000003.1"/>
</dbReference>
<dbReference type="PANTHER" id="PTHR35024:SF4">
    <property type="entry name" value="POLYMER-FORMING CYTOSKELETAL PROTEIN"/>
    <property type="match status" value="1"/>
</dbReference>
<dbReference type="InterPro" id="IPR007607">
    <property type="entry name" value="BacA/B"/>
</dbReference>
<evidence type="ECO:0000256" key="1">
    <source>
        <dbReference type="ARBA" id="ARBA00044755"/>
    </source>
</evidence>
<comment type="similarity">
    <text evidence="1">Belongs to the bactofilin family.</text>
</comment>
<dbReference type="EMBL" id="JACCFH010000001">
    <property type="protein sequence ID" value="NYG31838.1"/>
    <property type="molecule type" value="Genomic_DNA"/>
</dbReference>
<evidence type="ECO:0000313" key="3">
    <source>
        <dbReference type="Proteomes" id="UP000518288"/>
    </source>
</evidence>
<proteinExistence type="inferred from homology"/>
<evidence type="ECO:0000313" key="2">
    <source>
        <dbReference type="EMBL" id="NYG31838.1"/>
    </source>
</evidence>
<dbReference type="PANTHER" id="PTHR35024">
    <property type="entry name" value="HYPOTHETICAL CYTOSOLIC PROTEIN"/>
    <property type="match status" value="1"/>
</dbReference>
<accession>A0A7Y9QXZ8</accession>
<protein>
    <submittedName>
        <fullName evidence="2">Cytoskeletal protein CcmA (Bactofilin family)</fullName>
    </submittedName>
</protein>
<gene>
    <name evidence="2" type="ORF">BDD16_000824</name>
</gene>
<reference evidence="2 3" key="1">
    <citation type="submission" date="2020-07" db="EMBL/GenBank/DDBJ databases">
        <title>Genomic Encyclopedia of Archaeal and Bacterial Type Strains, Phase II (KMG-II): from individual species to whole genera.</title>
        <authorList>
            <person name="Goeker M."/>
        </authorList>
    </citation>
    <scope>NUCLEOTIDE SEQUENCE [LARGE SCALE GENOMIC DNA]</scope>
    <source>
        <strain evidence="2 3">DSM 21226</strain>
    </source>
</reference>
<sequence length="144" mass="14877">MFGSKKQPAIRSLIGEGTVIQGTLRFSDGLRIDGEIQGDVVASANDTSILVISEKAKVTGTVKAGHVIINGTVIGPVESNHLLELQPKAHIQGDVVYEALEMHQGATIEGALHRISSGGAGKSAGSAALEDKPSLKLLATGNDK</sequence>
<keyword evidence="3" id="KW-1185">Reference proteome</keyword>
<dbReference type="Proteomes" id="UP000518288">
    <property type="component" value="Unassembled WGS sequence"/>
</dbReference>
<organism evidence="2 3">
    <name type="scientific">Sphaerotilus montanus</name>
    <dbReference type="NCBI Taxonomy" id="522889"/>
    <lineage>
        <taxon>Bacteria</taxon>
        <taxon>Pseudomonadati</taxon>
        <taxon>Pseudomonadota</taxon>
        <taxon>Betaproteobacteria</taxon>
        <taxon>Burkholderiales</taxon>
        <taxon>Sphaerotilaceae</taxon>
        <taxon>Sphaerotilus</taxon>
    </lineage>
</organism>
<name>A0A7Y9QXZ8_9BURK</name>
<dbReference type="Pfam" id="PF04519">
    <property type="entry name" value="Bactofilin"/>
    <property type="match status" value="1"/>
</dbReference>
<dbReference type="AlphaFoldDB" id="A0A7Y9QXZ8"/>
<comment type="caution">
    <text evidence="2">The sequence shown here is derived from an EMBL/GenBank/DDBJ whole genome shotgun (WGS) entry which is preliminary data.</text>
</comment>